<evidence type="ECO:0000313" key="2">
    <source>
        <dbReference type="Proteomes" id="UP000271162"/>
    </source>
</evidence>
<evidence type="ECO:0000313" key="1">
    <source>
        <dbReference type="EMBL" id="VDL83566.1"/>
    </source>
</evidence>
<evidence type="ECO:0000313" key="3">
    <source>
        <dbReference type="WBParaSite" id="NBR_0001982901-mRNA-1"/>
    </source>
</evidence>
<name>A0A0N4YRF7_NIPBR</name>
<accession>A0A0N4YRF7</accession>
<proteinExistence type="predicted"/>
<protein>
    <submittedName>
        <fullName evidence="3">PABS domain-containing protein</fullName>
    </submittedName>
</protein>
<reference evidence="3" key="1">
    <citation type="submission" date="2017-02" db="UniProtKB">
        <authorList>
            <consortium name="WormBaseParasite"/>
        </authorList>
    </citation>
    <scope>IDENTIFICATION</scope>
</reference>
<dbReference type="WBParaSite" id="NBR_0001982901-mRNA-1">
    <property type="protein sequence ID" value="NBR_0001982901-mRNA-1"/>
    <property type="gene ID" value="NBR_0001982901"/>
</dbReference>
<sequence>MVSNVRFPIKLSITVVDINPVMKEIATKWFGMEETPHHRIVIQDGIEFVKKAAIRGLKYDAILLDLCVHVRRPMMCPIDEFLKSDAVKALNAITADHGLVMYYYTQHFRSCHLYDGNNYEQMLFCSPLERYDWRENFNERLVASNAALGNVIALPATRQKTFFSVKGKSYTDPGFRADGGTELLRDTT</sequence>
<gene>
    <name evidence="1" type="ORF">NBR_LOCUS19830</name>
</gene>
<organism evidence="3">
    <name type="scientific">Nippostrongylus brasiliensis</name>
    <name type="common">Rat hookworm</name>
    <dbReference type="NCBI Taxonomy" id="27835"/>
    <lineage>
        <taxon>Eukaryota</taxon>
        <taxon>Metazoa</taxon>
        <taxon>Ecdysozoa</taxon>
        <taxon>Nematoda</taxon>
        <taxon>Chromadorea</taxon>
        <taxon>Rhabditida</taxon>
        <taxon>Rhabditina</taxon>
        <taxon>Rhabditomorpha</taxon>
        <taxon>Strongyloidea</taxon>
        <taxon>Heligmosomidae</taxon>
        <taxon>Nippostrongylus</taxon>
    </lineage>
</organism>
<dbReference type="Gene3D" id="3.40.50.150">
    <property type="entry name" value="Vaccinia Virus protein VP39"/>
    <property type="match status" value="1"/>
</dbReference>
<keyword evidence="2" id="KW-1185">Reference proteome</keyword>
<dbReference type="Proteomes" id="UP000271162">
    <property type="component" value="Unassembled WGS sequence"/>
</dbReference>
<dbReference type="EMBL" id="UYSL01024535">
    <property type="protein sequence ID" value="VDL83566.1"/>
    <property type="molecule type" value="Genomic_DNA"/>
</dbReference>
<reference evidence="1 2" key="2">
    <citation type="submission" date="2018-11" db="EMBL/GenBank/DDBJ databases">
        <authorList>
            <consortium name="Pathogen Informatics"/>
        </authorList>
    </citation>
    <scope>NUCLEOTIDE SEQUENCE [LARGE SCALE GENOMIC DNA]</scope>
</reference>
<dbReference type="AlphaFoldDB" id="A0A0N4YRF7"/>
<dbReference type="InterPro" id="IPR029063">
    <property type="entry name" value="SAM-dependent_MTases_sf"/>
</dbReference>
<dbReference type="SUPFAM" id="SSF53335">
    <property type="entry name" value="S-adenosyl-L-methionine-dependent methyltransferases"/>
    <property type="match status" value="1"/>
</dbReference>